<evidence type="ECO:0000259" key="5">
    <source>
        <dbReference type="PROSITE" id="PS51525"/>
    </source>
</evidence>
<evidence type="ECO:0000256" key="4">
    <source>
        <dbReference type="SAM" id="MobiDB-lite"/>
    </source>
</evidence>
<keyword evidence="7" id="KW-1185">Reference proteome</keyword>
<accession>A0AAV1C1W2</accession>
<feature type="compositionally biased region" description="Polar residues" evidence="4">
    <location>
        <begin position="201"/>
        <end position="211"/>
    </location>
</feature>
<evidence type="ECO:0000313" key="7">
    <source>
        <dbReference type="Proteomes" id="UP001161247"/>
    </source>
</evidence>
<dbReference type="Pfam" id="PF17035">
    <property type="entry name" value="BET"/>
    <property type="match status" value="1"/>
</dbReference>
<feature type="compositionally biased region" description="Low complexity" evidence="4">
    <location>
        <begin position="656"/>
        <end position="667"/>
    </location>
</feature>
<keyword evidence="3" id="KW-0175">Coiled coil</keyword>
<evidence type="ECO:0000313" key="6">
    <source>
        <dbReference type="EMBL" id="CAI9088767.1"/>
    </source>
</evidence>
<dbReference type="Gene3D" id="1.20.1270.220">
    <property type="match status" value="1"/>
</dbReference>
<organism evidence="6 7">
    <name type="scientific">Oldenlandia corymbosa var. corymbosa</name>
    <dbReference type="NCBI Taxonomy" id="529605"/>
    <lineage>
        <taxon>Eukaryota</taxon>
        <taxon>Viridiplantae</taxon>
        <taxon>Streptophyta</taxon>
        <taxon>Embryophyta</taxon>
        <taxon>Tracheophyta</taxon>
        <taxon>Spermatophyta</taxon>
        <taxon>Magnoliopsida</taxon>
        <taxon>eudicotyledons</taxon>
        <taxon>Gunneridae</taxon>
        <taxon>Pentapetalae</taxon>
        <taxon>asterids</taxon>
        <taxon>lamiids</taxon>
        <taxon>Gentianales</taxon>
        <taxon>Rubiaceae</taxon>
        <taxon>Rubioideae</taxon>
        <taxon>Spermacoceae</taxon>
        <taxon>Hedyotis-Oldenlandia complex</taxon>
        <taxon>Oldenlandia</taxon>
    </lineage>
</organism>
<keyword evidence="1" id="KW-0805">Transcription regulation</keyword>
<feature type="region of interest" description="Disordered" evidence="4">
    <location>
        <begin position="522"/>
        <end position="587"/>
    </location>
</feature>
<evidence type="ECO:0000256" key="1">
    <source>
        <dbReference type="ARBA" id="ARBA00023015"/>
    </source>
</evidence>
<dbReference type="Proteomes" id="UP001161247">
    <property type="component" value="Chromosome 1"/>
</dbReference>
<feature type="region of interest" description="Disordered" evidence="4">
    <location>
        <begin position="1"/>
        <end position="22"/>
    </location>
</feature>
<feature type="compositionally biased region" description="Low complexity" evidence="4">
    <location>
        <begin position="695"/>
        <end position="721"/>
    </location>
</feature>
<feature type="compositionally biased region" description="Pro residues" evidence="4">
    <location>
        <begin position="522"/>
        <end position="532"/>
    </location>
</feature>
<dbReference type="PANTHER" id="PTHR45926">
    <property type="entry name" value="OSJNBA0053K19.4 PROTEIN"/>
    <property type="match status" value="1"/>
</dbReference>
<protein>
    <submittedName>
        <fullName evidence="6">OLC1v1023190C1</fullName>
    </submittedName>
</protein>
<dbReference type="InterPro" id="IPR038336">
    <property type="entry name" value="NET_sf"/>
</dbReference>
<sequence length="730" mass="79177">MDSESVGAIDNGDLSARERVRWGDKVYTRRNFRKKAKLGISNSDSATTTYSAVDEPYAAPLPPADTKVSSSSPAKDDLAASGTASRPSVEGILDEKDGHFSNGEAQPVPSRSEVGPSTPDGVRQPEDDSRGGDAVSSGGEGPPSLSVRVDGGVLGDGQDSALNGEREPPLRLDSEALPQPLSNGGQHAVPNGGEKPPSLSRDGQQSSSELQHTGEPESLPGITQSQSQIVLVDAQTTTSEQVEAATAAQINKELQGTVPISERSHARIDGPVNGVVTAGLANGLSKPMVAKFDDRVRIDINGSRPRDEMRNLKRKLEHELEQVKSLVDKLRTKELQLTAYTSEVNTNTRYVSGIGDYSQPLLARSMSEVGVVGHPYGRPQLNRVNSEVRPVGYQDPRPFGHLSVSLMENNHGISEFVEKEKQEKRTPKANQFYRNSEFLLGKDRLPPETNKRLKLNYGGKRRDGNAEYGYGYGYQNRDKVFKSCRNLLQKLMKHKHGWTYYNAGLPVITPRKAVPPVFNPVPAPVLTPPSVPPSFRGFDRSDSMPIKPSNSNPPRTTAPKKPKAKDPNKRDMTYEEKQKLSSNLQSLPPEKLDAIVQIIKKRSTALSQHDDEIEVDIDNVDAETLWELDRFVTNYKKSLSKNKRKAELALKRRAEAAQAAQTNPAPAVVEAQTEHRTDDQINPLVEVGKQGDNVSGSSSSSSSSSDSGSSSSDSDSDSSSGSDGGHSPKS</sequence>
<feature type="compositionally biased region" description="Basic and acidic residues" evidence="4">
    <location>
        <begin position="164"/>
        <end position="174"/>
    </location>
</feature>
<feature type="coiled-coil region" evidence="3">
    <location>
        <begin position="306"/>
        <end position="333"/>
    </location>
</feature>
<feature type="region of interest" description="Disordered" evidence="4">
    <location>
        <begin position="655"/>
        <end position="730"/>
    </location>
</feature>
<name>A0AAV1C1W2_OLDCO</name>
<dbReference type="InterPro" id="IPR027353">
    <property type="entry name" value="NET_dom"/>
</dbReference>
<dbReference type="EMBL" id="OX459118">
    <property type="protein sequence ID" value="CAI9088767.1"/>
    <property type="molecule type" value="Genomic_DNA"/>
</dbReference>
<reference evidence="6" key="1">
    <citation type="submission" date="2023-03" db="EMBL/GenBank/DDBJ databases">
        <authorList>
            <person name="Julca I."/>
        </authorList>
    </citation>
    <scope>NUCLEOTIDE SEQUENCE</scope>
</reference>
<proteinExistence type="predicted"/>
<dbReference type="AlphaFoldDB" id="A0AAV1C1W2"/>
<evidence type="ECO:0000256" key="3">
    <source>
        <dbReference type="SAM" id="Coils"/>
    </source>
</evidence>
<evidence type="ECO:0000256" key="2">
    <source>
        <dbReference type="ARBA" id="ARBA00023163"/>
    </source>
</evidence>
<feature type="compositionally biased region" description="Basic and acidic residues" evidence="4">
    <location>
        <begin position="564"/>
        <end position="579"/>
    </location>
</feature>
<gene>
    <name evidence="6" type="ORF">OLC1_LOCUS1263</name>
</gene>
<keyword evidence="2" id="KW-0804">Transcription</keyword>
<feature type="domain" description="NET" evidence="5">
    <location>
        <begin position="562"/>
        <end position="643"/>
    </location>
</feature>
<feature type="region of interest" description="Disordered" evidence="4">
    <location>
        <begin position="54"/>
        <end position="224"/>
    </location>
</feature>
<dbReference type="PROSITE" id="PS51525">
    <property type="entry name" value="NET"/>
    <property type="match status" value="1"/>
</dbReference>